<proteinExistence type="predicted"/>
<dbReference type="STRING" id="1069680.M7NNR3"/>
<dbReference type="OrthoDB" id="10261384at2759"/>
<evidence type="ECO:0000313" key="2">
    <source>
        <dbReference type="Proteomes" id="UP000011958"/>
    </source>
</evidence>
<evidence type="ECO:0008006" key="3">
    <source>
        <dbReference type="Google" id="ProtNLM"/>
    </source>
</evidence>
<dbReference type="GO" id="GO:0016192">
    <property type="term" value="P:vesicle-mediated transport"/>
    <property type="evidence" value="ECO:0007669"/>
    <property type="project" value="InterPro"/>
</dbReference>
<gene>
    <name evidence="1" type="ORF">PNEG_01579</name>
</gene>
<organism evidence="1 2">
    <name type="scientific">Pneumocystis murina (strain B123)</name>
    <name type="common">Mouse pneumocystis pneumonia agent</name>
    <name type="synonym">Pneumocystis carinii f. sp. muris</name>
    <dbReference type="NCBI Taxonomy" id="1069680"/>
    <lineage>
        <taxon>Eukaryota</taxon>
        <taxon>Fungi</taxon>
        <taxon>Dikarya</taxon>
        <taxon>Ascomycota</taxon>
        <taxon>Taphrinomycotina</taxon>
        <taxon>Pneumocystomycetes</taxon>
        <taxon>Pneumocystaceae</taxon>
        <taxon>Pneumocystis</taxon>
    </lineage>
</organism>
<dbReference type="GeneID" id="19895274"/>
<protein>
    <recommendedName>
        <fullName evidence="3">Increased recombination centers protein 6</fullName>
    </recommendedName>
</protein>
<dbReference type="Pfam" id="PF10199">
    <property type="entry name" value="Adaptin_binding"/>
    <property type="match status" value="1"/>
</dbReference>
<keyword evidence="2" id="KW-1185">Reference proteome</keyword>
<dbReference type="Gene3D" id="3.40.50.11960">
    <property type="match status" value="1"/>
</dbReference>
<evidence type="ECO:0000313" key="1">
    <source>
        <dbReference type="EMBL" id="EMR10323.1"/>
    </source>
</evidence>
<dbReference type="PANTHER" id="PTHR28043:SF1">
    <property type="entry name" value="INCREASED RECOMBINATION CENTERS PROTEIN 6"/>
    <property type="match status" value="1"/>
</dbReference>
<dbReference type="HOGENOM" id="CLU_031716_0_0_1"/>
<dbReference type="RefSeq" id="XP_007873533.1">
    <property type="nucleotide sequence ID" value="XM_007875342.1"/>
</dbReference>
<dbReference type="VEuPathDB" id="FungiDB:PNEG_01579"/>
<dbReference type="GO" id="GO:0030674">
    <property type="term" value="F:protein-macromolecule adaptor activity"/>
    <property type="evidence" value="ECO:0007669"/>
    <property type="project" value="TreeGrafter"/>
</dbReference>
<dbReference type="PANTHER" id="PTHR28043">
    <property type="entry name" value="INCREASED RECOMBINATION CENTERS PROTEIN 6"/>
    <property type="match status" value="1"/>
</dbReference>
<dbReference type="EMBL" id="AFWA02000004">
    <property type="protein sequence ID" value="EMR10323.1"/>
    <property type="molecule type" value="Genomic_DNA"/>
</dbReference>
<dbReference type="AlphaFoldDB" id="M7NNR3"/>
<sequence length="252" mass="29216">MVSKKILILGTPSSGKLTFLKELTGTLPEISSDRKNHAGIIHQIEFETKYYKKTVDIWIDEFQYEEIELWIKQYLSDEASQVREVLGAIIIVFRETKGPKFNEYVIKQVKEVKRIIEACGPLWDGVLLAIKVPEKNISDTNLTKYIDDKALSDACFNEGFEYVDLEYQSTNESKEGIERVREALEAYVWDEKLFDSIEDIFNENNEENMNKKGSEKDVEEFEKLASKIMALREQANLLPLSERQSFILKALR</sequence>
<name>M7NNR3_PNEMU</name>
<reference evidence="2" key="1">
    <citation type="journal article" date="2016" name="Nat. Commun.">
        <title>Genome analysis of three Pneumocystis species reveals adaptation mechanisms to life exclusively in mammalian hosts.</title>
        <authorList>
            <person name="Ma L."/>
            <person name="Chen Z."/>
            <person name="Huang D.W."/>
            <person name="Kutty G."/>
            <person name="Ishihara M."/>
            <person name="Wang H."/>
            <person name="Abouelleil A."/>
            <person name="Bishop L."/>
            <person name="Davey E."/>
            <person name="Deng R."/>
            <person name="Deng X."/>
            <person name="Fan L."/>
            <person name="Fantoni G."/>
            <person name="Fitzgerald M."/>
            <person name="Gogineni E."/>
            <person name="Goldberg J.M."/>
            <person name="Handley G."/>
            <person name="Hu X."/>
            <person name="Huber C."/>
            <person name="Jiao X."/>
            <person name="Jones K."/>
            <person name="Levin J.Z."/>
            <person name="Liu Y."/>
            <person name="Macdonald P."/>
            <person name="Melnikov A."/>
            <person name="Raley C."/>
            <person name="Sassi M."/>
            <person name="Sherman B.T."/>
            <person name="Song X."/>
            <person name="Sykes S."/>
            <person name="Tran B."/>
            <person name="Walsh L."/>
            <person name="Xia Y."/>
            <person name="Yang J."/>
            <person name="Young S."/>
            <person name="Zeng Q."/>
            <person name="Zheng X."/>
            <person name="Stephens R."/>
            <person name="Nusbaum C."/>
            <person name="Birren B.W."/>
            <person name="Azadi P."/>
            <person name="Lempicki R.A."/>
            <person name="Cuomo C.A."/>
            <person name="Kovacs J.A."/>
        </authorList>
    </citation>
    <scope>NUCLEOTIDE SEQUENCE [LARGE SCALE GENOMIC DNA]</scope>
    <source>
        <strain evidence="2">B123</strain>
    </source>
</reference>
<dbReference type="Proteomes" id="UP000011958">
    <property type="component" value="Unassembled WGS sequence"/>
</dbReference>
<dbReference type="InterPro" id="IPR034627">
    <property type="entry name" value="Irc6"/>
</dbReference>
<comment type="caution">
    <text evidence="1">The sequence shown here is derived from an EMBL/GenBank/DDBJ whole genome shotgun (WGS) entry which is preliminary data.</text>
</comment>
<dbReference type="eggNOG" id="ENOG502RTVH">
    <property type="taxonomic scope" value="Eukaryota"/>
</dbReference>
<accession>M7NNR3</accession>
<dbReference type="OMA" id="LMFTINM"/>